<dbReference type="EMBL" id="CABVLU010000002">
    <property type="protein sequence ID" value="VVT51642.1"/>
    <property type="molecule type" value="Genomic_DNA"/>
</dbReference>
<feature type="compositionally biased region" description="Low complexity" evidence="5">
    <location>
        <begin position="452"/>
        <end position="471"/>
    </location>
</feature>
<dbReference type="Pfam" id="PF10033">
    <property type="entry name" value="ATG13"/>
    <property type="match status" value="1"/>
</dbReference>
<protein>
    <recommendedName>
        <fullName evidence="2 4">Autophagy-related protein 13</fullName>
    </recommendedName>
</protein>
<dbReference type="InterPro" id="IPR036570">
    <property type="entry name" value="HORMA_dom_sf"/>
</dbReference>
<evidence type="ECO:0000256" key="3">
    <source>
        <dbReference type="ARBA" id="ARBA00023006"/>
    </source>
</evidence>
<feature type="compositionally biased region" description="Low complexity" evidence="5">
    <location>
        <begin position="517"/>
        <end position="540"/>
    </location>
</feature>
<feature type="compositionally biased region" description="Low complexity" evidence="5">
    <location>
        <begin position="916"/>
        <end position="936"/>
    </location>
</feature>
<dbReference type="PANTHER" id="PTHR13430:SF4">
    <property type="entry name" value="AUTOPHAGY-RELATED PROTEIN 13"/>
    <property type="match status" value="1"/>
</dbReference>
<evidence type="ECO:0000256" key="1">
    <source>
        <dbReference type="ARBA" id="ARBA00005246"/>
    </source>
</evidence>
<feature type="region of interest" description="Disordered" evidence="5">
    <location>
        <begin position="299"/>
        <end position="336"/>
    </location>
</feature>
<dbReference type="Proteomes" id="UP000398389">
    <property type="component" value="Unassembled WGS sequence"/>
</dbReference>
<dbReference type="OrthoDB" id="70161at2759"/>
<feature type="compositionally biased region" description="Polar residues" evidence="5">
    <location>
        <begin position="440"/>
        <end position="451"/>
    </location>
</feature>
<sequence>MLRHQLLRVLFIGVMSIQRDSYNKTKLNQIVQQFFSKAAQIIIQSRILVTPLYVKGTATPKLNRWFNLELEETETFREDLRLWKSADPQEAVIPPLVVETYLDLRDLSANQTLILIDSKGKSWTVTKGTKRTEIVLERWIIENTESLKSDQNQELPTIYKYVIILMRSLYTYTRLMPSWNLKNKLSSKPGNTLLSVGCRILNGSHVISSKGRIGLNRRIKDADSLEVNSFSFDVIPTPLGTLKVSVSYRSECDFFVKNSSVPTIPQNISTSQSDVNTGLNINTTFHLESENILNMEPSTAYTSKNDSKPTTIINKSSASSLTQGSLPSPSRSSIEGNSYMMSRHNVYKNHSKNYSADFTDNIQNFSGSYNTSGDQYLTRDRRLSSVSLRDGLVSSGGTGSTTIQPSISGTSPSANVSSPSVSSPIATKPSVSFVQPFKTPSLSASPSSNDIPFQSSSTPSSRPQSFSRTTSNSSLAALAALRNPNRTSSNASNTSVGSYIKNAANMHQTYLNENAISSSASSSRSGSVSRYSSSFGSRAGQWTRTGSISGNRPKPMFSGDPSSFGSSTSSVTEPGSGFLMNDDDDDLGTFLKTIDAISYARNNNSSVILPGSASNNSSLLMSQSRFDANLPGPSAATENSSIGEINLTVGDQSDDPLSRFRHLRESHTALSDSMHSSQISKSDGSPLGGSSGQNITPGSAGSGSASPSQAVFTFAMSPPSIQKTGSSHTPSIPSRLSEQYTPDDSYKVRYNIHPRKHGSRSGSLAIDEEMYIHGDHGSSISSSKDEQNISSSARTGALDIPRTHASRVQRRESLSFSNRHTSGYKDMQDALVVNNSNTHHQSLNTFGQALPDVDPSNFRTNITVPSSAFSSHRRYSTDVLGSEEHISSFNPSQSHGSSGDASFANSESRKLSPFISNSNSNNHSGNDDSNSSANAGNIHHQLESLPGNFRQQVSLTGGESLIHNHHLGQHHHHIVPSSSSVRSRRFSYYLPDDGEDDDDEEEVDDRERKTSPGTHAAESLPPMDEDVFFFALNDDEEPAKGSSSVGLGGSGTGGANTGSGTGSPSGGGRFNHSYDSLAWE</sequence>
<dbReference type="InterPro" id="IPR018731">
    <property type="entry name" value="Atg13_N"/>
</dbReference>
<evidence type="ECO:0000256" key="5">
    <source>
        <dbReference type="SAM" id="MobiDB-lite"/>
    </source>
</evidence>
<feature type="region of interest" description="Disordered" evidence="5">
    <location>
        <begin position="440"/>
        <end position="471"/>
    </location>
</feature>
<evidence type="ECO:0000259" key="6">
    <source>
        <dbReference type="Pfam" id="PF10033"/>
    </source>
</evidence>
<evidence type="ECO:0000313" key="8">
    <source>
        <dbReference type="Proteomes" id="UP000398389"/>
    </source>
</evidence>
<dbReference type="InterPro" id="IPR040182">
    <property type="entry name" value="ATG13"/>
</dbReference>
<gene>
    <name evidence="7" type="ORF">SAPINGB_P003164</name>
</gene>
<feature type="compositionally biased region" description="Low complexity" evidence="5">
    <location>
        <begin position="557"/>
        <end position="570"/>
    </location>
</feature>
<feature type="region of interest" description="Disordered" evidence="5">
    <location>
        <begin position="885"/>
        <end position="936"/>
    </location>
</feature>
<dbReference type="PANTHER" id="PTHR13430">
    <property type="match status" value="1"/>
</dbReference>
<feature type="compositionally biased region" description="Acidic residues" evidence="5">
    <location>
        <begin position="992"/>
        <end position="1004"/>
    </location>
</feature>
<dbReference type="RefSeq" id="XP_031853773.1">
    <property type="nucleotide sequence ID" value="XM_031997882.1"/>
</dbReference>
<dbReference type="GO" id="GO:0034497">
    <property type="term" value="P:protein localization to phagophore assembly site"/>
    <property type="evidence" value="ECO:0007669"/>
    <property type="project" value="TreeGrafter"/>
</dbReference>
<dbReference type="Gene3D" id="3.30.900.10">
    <property type="entry name" value="HORMA domain"/>
    <property type="match status" value="1"/>
</dbReference>
<evidence type="ECO:0000313" key="7">
    <source>
        <dbReference type="EMBL" id="VVT51642.1"/>
    </source>
</evidence>
<feature type="region of interest" description="Disordered" evidence="5">
    <location>
        <begin position="630"/>
        <end position="742"/>
    </location>
</feature>
<dbReference type="GO" id="GO:1990316">
    <property type="term" value="C:Atg1/ULK1 kinase complex"/>
    <property type="evidence" value="ECO:0007669"/>
    <property type="project" value="InterPro"/>
</dbReference>
<feature type="region of interest" description="Disordered" evidence="5">
    <location>
        <begin position="390"/>
        <end position="425"/>
    </location>
</feature>
<feature type="compositionally biased region" description="Polar residues" evidence="5">
    <location>
        <begin position="668"/>
        <end position="683"/>
    </location>
</feature>
<feature type="compositionally biased region" description="Polar residues" evidence="5">
    <location>
        <begin position="887"/>
        <end position="906"/>
    </location>
</feature>
<dbReference type="GO" id="GO:0005829">
    <property type="term" value="C:cytosol"/>
    <property type="evidence" value="ECO:0007669"/>
    <property type="project" value="TreeGrafter"/>
</dbReference>
<feature type="compositionally biased region" description="Gly residues" evidence="5">
    <location>
        <begin position="1046"/>
        <end position="1069"/>
    </location>
</feature>
<proteinExistence type="inferred from homology"/>
<feature type="domain" description="Autophagy-related protein 13 N-terminal" evidence="6">
    <location>
        <begin position="31"/>
        <end position="254"/>
    </location>
</feature>
<dbReference type="GO" id="GO:0034727">
    <property type="term" value="P:piecemeal microautophagy of the nucleus"/>
    <property type="evidence" value="ECO:0007669"/>
    <property type="project" value="TreeGrafter"/>
</dbReference>
<feature type="compositionally biased region" description="Acidic residues" evidence="5">
    <location>
        <begin position="1023"/>
        <end position="1037"/>
    </location>
</feature>
<dbReference type="GeneID" id="43581982"/>
<feature type="compositionally biased region" description="Polar residues" evidence="5">
    <location>
        <begin position="719"/>
        <end position="742"/>
    </location>
</feature>
<dbReference type="AlphaFoldDB" id="A0A5E8BL63"/>
<name>A0A5E8BL63_9ASCO</name>
<dbReference type="GO" id="GO:0000407">
    <property type="term" value="C:phagophore assembly site"/>
    <property type="evidence" value="ECO:0007669"/>
    <property type="project" value="TreeGrafter"/>
</dbReference>
<evidence type="ECO:0000256" key="4">
    <source>
        <dbReference type="RuleBase" id="RU361214"/>
    </source>
</evidence>
<comment type="similarity">
    <text evidence="1 4">Belongs to the ATG13 family. Fungi subfamily.</text>
</comment>
<feature type="region of interest" description="Disordered" evidence="5">
    <location>
        <begin position="775"/>
        <end position="794"/>
    </location>
</feature>
<reference evidence="7 8" key="1">
    <citation type="submission" date="2019-09" db="EMBL/GenBank/DDBJ databases">
        <authorList>
            <person name="Brejova B."/>
        </authorList>
    </citation>
    <scope>NUCLEOTIDE SEQUENCE [LARGE SCALE GENOMIC DNA]</scope>
</reference>
<accession>A0A5E8BL63</accession>
<feature type="region of interest" description="Disordered" evidence="5">
    <location>
        <begin position="517"/>
        <end position="574"/>
    </location>
</feature>
<organism evidence="7 8">
    <name type="scientific">Magnusiomyces paraingens</name>
    <dbReference type="NCBI Taxonomy" id="2606893"/>
    <lineage>
        <taxon>Eukaryota</taxon>
        <taxon>Fungi</taxon>
        <taxon>Dikarya</taxon>
        <taxon>Ascomycota</taxon>
        <taxon>Saccharomycotina</taxon>
        <taxon>Dipodascomycetes</taxon>
        <taxon>Dipodascales</taxon>
        <taxon>Dipodascaceae</taxon>
        <taxon>Magnusiomyces</taxon>
    </lineage>
</organism>
<evidence type="ECO:0000256" key="2">
    <source>
        <dbReference type="ARBA" id="ARBA00013801"/>
    </source>
</evidence>
<dbReference type="GO" id="GO:0000423">
    <property type="term" value="P:mitophagy"/>
    <property type="evidence" value="ECO:0007669"/>
    <property type="project" value="TreeGrafter"/>
</dbReference>
<feature type="region of interest" description="Disordered" evidence="5">
    <location>
        <begin position="988"/>
        <end position="1080"/>
    </location>
</feature>
<keyword evidence="3 4" id="KW-0072">Autophagy</keyword>
<feature type="compositionally biased region" description="Low complexity" evidence="5">
    <location>
        <begin position="400"/>
        <end position="424"/>
    </location>
</feature>
<keyword evidence="8" id="KW-1185">Reference proteome</keyword>
<feature type="compositionally biased region" description="Low complexity" evidence="5">
    <location>
        <begin position="697"/>
        <end position="708"/>
    </location>
</feature>